<dbReference type="InterPro" id="IPR018649">
    <property type="entry name" value="SHOCT"/>
</dbReference>
<evidence type="ECO:0000259" key="1">
    <source>
        <dbReference type="Pfam" id="PF09851"/>
    </source>
</evidence>
<proteinExistence type="predicted"/>
<organism evidence="2">
    <name type="scientific">marine metagenome</name>
    <dbReference type="NCBI Taxonomy" id="408172"/>
    <lineage>
        <taxon>unclassified sequences</taxon>
        <taxon>metagenomes</taxon>
        <taxon>ecological metagenomes</taxon>
    </lineage>
</organism>
<feature type="domain" description="SHOCT" evidence="1">
    <location>
        <begin position="240"/>
        <end position="267"/>
    </location>
</feature>
<evidence type="ECO:0000313" key="2">
    <source>
        <dbReference type="EMBL" id="SVD42157.1"/>
    </source>
</evidence>
<dbReference type="AlphaFoldDB" id="A0A382V6V0"/>
<feature type="non-terminal residue" evidence="2">
    <location>
        <position position="1"/>
    </location>
</feature>
<protein>
    <recommendedName>
        <fullName evidence="1">SHOCT domain-containing protein</fullName>
    </recommendedName>
</protein>
<name>A0A382V6V0_9ZZZZ</name>
<dbReference type="Pfam" id="PF09851">
    <property type="entry name" value="SHOCT"/>
    <property type="match status" value="1"/>
</dbReference>
<sequence length="268" mass="30797">LYGVGGLFEKLDELGLNIFLAGSTKIIDIFQSVVDGTEVEDLEIFQPLLKEAEKREYYDLGDQRAIKWLGKELKKIAKKEKIDFYTYVLFANKKIDEIDDLEIREFFNLHKNMNKSDLAQATKEYKKYLTQLAGDNKTLLLNDNVSLILKKFKISKNNNQVFLRSDFTMSYLHAMNVPMNLIISIKNDHIFLIISECWVNCSKQSSKFEKMIKPLFTASSINTSSSSSGESNLKDSTLAEEIKKLNELYKSGALTKEEFEKAKKKILN</sequence>
<reference evidence="2" key="1">
    <citation type="submission" date="2018-05" db="EMBL/GenBank/DDBJ databases">
        <authorList>
            <person name="Lanie J.A."/>
            <person name="Ng W.-L."/>
            <person name="Kazmierczak K.M."/>
            <person name="Andrzejewski T.M."/>
            <person name="Davidsen T.M."/>
            <person name="Wayne K.J."/>
            <person name="Tettelin H."/>
            <person name="Glass J.I."/>
            <person name="Rusch D."/>
            <person name="Podicherti R."/>
            <person name="Tsui H.-C.T."/>
            <person name="Winkler M.E."/>
        </authorList>
    </citation>
    <scope>NUCLEOTIDE SEQUENCE</scope>
</reference>
<accession>A0A382V6V0</accession>
<dbReference type="EMBL" id="UINC01149586">
    <property type="protein sequence ID" value="SVD42157.1"/>
    <property type="molecule type" value="Genomic_DNA"/>
</dbReference>
<gene>
    <name evidence="2" type="ORF">METZ01_LOCUS395011</name>
</gene>